<dbReference type="AlphaFoldDB" id="A4XD81"/>
<organism evidence="2 3">
    <name type="scientific">Salinispora tropica (strain ATCC BAA-916 / DSM 44818 / JCM 13857 / NBRC 105044 / CNB-440)</name>
    <dbReference type="NCBI Taxonomy" id="369723"/>
    <lineage>
        <taxon>Bacteria</taxon>
        <taxon>Bacillati</taxon>
        <taxon>Actinomycetota</taxon>
        <taxon>Actinomycetes</taxon>
        <taxon>Micromonosporales</taxon>
        <taxon>Micromonosporaceae</taxon>
        <taxon>Salinispora</taxon>
    </lineage>
</organism>
<dbReference type="RefSeq" id="WP_012015652.1">
    <property type="nucleotide sequence ID" value="NC_009380.1"/>
</dbReference>
<dbReference type="HOGENOM" id="CLU_071262_0_0_11"/>
<feature type="region of interest" description="Disordered" evidence="1">
    <location>
        <begin position="55"/>
        <end position="79"/>
    </location>
</feature>
<protein>
    <recommendedName>
        <fullName evidence="4">ATP/GTP-binding protein</fullName>
    </recommendedName>
</protein>
<dbReference type="EMBL" id="CP000667">
    <property type="protein sequence ID" value="ABP56888.1"/>
    <property type="molecule type" value="Genomic_DNA"/>
</dbReference>
<feature type="compositionally biased region" description="Gly residues" evidence="1">
    <location>
        <begin position="62"/>
        <end position="79"/>
    </location>
</feature>
<dbReference type="KEGG" id="stp:Strop_4460"/>
<dbReference type="STRING" id="369723.Strop_4460"/>
<proteinExistence type="predicted"/>
<evidence type="ECO:0000313" key="2">
    <source>
        <dbReference type="EMBL" id="ABP56888.1"/>
    </source>
</evidence>
<dbReference type="eggNOG" id="ENOG5032V07">
    <property type="taxonomic scope" value="Bacteria"/>
</dbReference>
<keyword evidence="3" id="KW-1185">Reference proteome</keyword>
<evidence type="ECO:0000313" key="3">
    <source>
        <dbReference type="Proteomes" id="UP000000235"/>
    </source>
</evidence>
<evidence type="ECO:0008006" key="4">
    <source>
        <dbReference type="Google" id="ProtNLM"/>
    </source>
</evidence>
<dbReference type="Proteomes" id="UP000000235">
    <property type="component" value="Chromosome"/>
</dbReference>
<reference evidence="3" key="1">
    <citation type="journal article" date="2007" name="Proc. Natl. Acad. Sci. U.S.A.">
        <title>Genome sequencing reveals complex secondary metabolome in the marine actinomycete Salinispora tropica.</title>
        <authorList>
            <person name="Udwary D.W."/>
            <person name="Zeigler L."/>
            <person name="Asolkar R.N."/>
            <person name="Singan V."/>
            <person name="Lapidus A."/>
            <person name="Fenical W."/>
            <person name="Jensen P.R."/>
            <person name="Moore B.S."/>
        </authorList>
    </citation>
    <scope>NUCLEOTIDE SEQUENCE [LARGE SCALE GENOMIC DNA]</scope>
    <source>
        <strain evidence="3">ATCC BAA-916 / DSM 44818 / CNB-440</strain>
    </source>
</reference>
<evidence type="ECO:0000256" key="1">
    <source>
        <dbReference type="SAM" id="MobiDB-lite"/>
    </source>
</evidence>
<gene>
    <name evidence="2" type="ordered locus">Strop_4460</name>
</gene>
<sequence length="316" mass="32989">MLTRAVRSRRTPLPALITLGLAALLTLGLAAVAVPTAGRADPPDVICPPGQTTCDVWDDDPGGGGDPGDGGPGDGGGGAGGTCQWNGRVVPCYDEVLGWFHNGDGCYYKLIEPRPEGTPDGFDWYLLTCNGGDLGSQRTELRDAPPPGFGTPPDPAELARRALASIDLLPPRVAVAPRRHIGPGLVGLPVWMWASTAQPGQPRHYFGPQQASATDRGLTVSIAAEVDQVTWDMGNGAEVTCSGAGTAYRSESPLAGKRSPDCGYHSGYPEPGTYQIQAATHWTVSWSGGGESGSFEITRTSGIVTIDIDELQVVTQ</sequence>
<accession>A4XD81</accession>
<name>A4XD81_SALTO</name>
<dbReference type="PATRIC" id="fig|369723.5.peg.4614"/>